<dbReference type="EMBL" id="SRLB01000025">
    <property type="protein sequence ID" value="TGD95774.1"/>
    <property type="molecule type" value="Genomic_DNA"/>
</dbReference>
<protein>
    <submittedName>
        <fullName evidence="1">Uncharacterized protein</fullName>
    </submittedName>
</protein>
<keyword evidence="2" id="KW-1185">Reference proteome</keyword>
<evidence type="ECO:0000313" key="2">
    <source>
        <dbReference type="Proteomes" id="UP000297535"/>
    </source>
</evidence>
<dbReference type="InterPro" id="IPR011049">
    <property type="entry name" value="Serralysin-like_metalloprot_C"/>
</dbReference>
<sequence>MFLFRNWGSSLDSGVGAGHRDVITDFDPASDKIPPAFDTMTDVAGFQCDIAFIGGESFNYQGQARQQFQGGDTLLQINVNGDLAPDFEVLIEGHVFLSADSFM</sequence>
<dbReference type="Gene3D" id="2.150.10.10">
    <property type="entry name" value="Serralysin-like metalloprotease, C-terminal"/>
    <property type="match status" value="1"/>
</dbReference>
<comment type="caution">
    <text evidence="1">The sequence shown here is derived from an EMBL/GenBank/DDBJ whole genome shotgun (WGS) entry which is preliminary data.</text>
</comment>
<gene>
    <name evidence="1" type="ORF">EU555_26440</name>
</gene>
<organism evidence="1 2">
    <name type="scientific">Methylobacterium nonmethylotrophicum</name>
    <dbReference type="NCBI Taxonomy" id="1141884"/>
    <lineage>
        <taxon>Bacteria</taxon>
        <taxon>Pseudomonadati</taxon>
        <taxon>Pseudomonadota</taxon>
        <taxon>Alphaproteobacteria</taxon>
        <taxon>Hyphomicrobiales</taxon>
        <taxon>Methylobacteriaceae</taxon>
        <taxon>Methylobacterium</taxon>
    </lineage>
</organism>
<accession>A0A4Z0NJ70</accession>
<dbReference type="AlphaFoldDB" id="A0A4Z0NJ70"/>
<reference evidence="1 2" key="1">
    <citation type="submission" date="2019-04" db="EMBL/GenBank/DDBJ databases">
        <authorList>
            <person name="Feng G."/>
            <person name="Zhu H."/>
        </authorList>
    </citation>
    <scope>NUCLEOTIDE SEQUENCE [LARGE SCALE GENOMIC DNA]</scope>
    <source>
        <strain evidence="1 2">6HR-1</strain>
    </source>
</reference>
<name>A0A4Z0NJ70_9HYPH</name>
<dbReference type="OrthoDB" id="7978782at2"/>
<evidence type="ECO:0000313" key="1">
    <source>
        <dbReference type="EMBL" id="TGD95774.1"/>
    </source>
</evidence>
<dbReference type="Proteomes" id="UP000297535">
    <property type="component" value="Unassembled WGS sequence"/>
</dbReference>
<proteinExistence type="predicted"/>